<sequence>MQQYKHWPLHPEDMIDRFKAWKNVLLLKECGFVFFHPFTEHTYQINYFLEWVSTQKIMKPKVISILPSSEDFSDFNLLDSDKKTGILVDNAELLFTPDKDRLLYDLINYSRINETPLILFAEISPFEFKKYVAKFGTTSYYKNLINYPLHDKKSVNTFLRFLEKLLNIRIPKALNTPIFKETGGYLWLIREIIRQINNDKKTLSEIFNSETYRYRIKMIWDRLSQSIKDTLAEFYKKQLGTNKELLKYLTDTRFLNSECKNQFPDFLIRLLKENLASKLEIRSLHVYLNNIDITTHFSIYERKMLTLLISKRNSIVNRDELAKVRWGDNWPDQYSDWAIDQAMYRLKRKIHSLDNTIIISSYRKKGYGISW</sequence>
<evidence type="ECO:0000313" key="4">
    <source>
        <dbReference type="EMBL" id="OGK42831.1"/>
    </source>
</evidence>
<feature type="domain" description="OmpR/PhoB-type" evidence="3">
    <location>
        <begin position="268"/>
        <end position="371"/>
    </location>
</feature>
<proteinExistence type="predicted"/>
<dbReference type="SMART" id="SM00862">
    <property type="entry name" value="Trans_reg_C"/>
    <property type="match status" value="1"/>
</dbReference>
<dbReference type="InterPro" id="IPR001867">
    <property type="entry name" value="OmpR/PhoB-type_DNA-bd"/>
</dbReference>
<dbReference type="InterPro" id="IPR016032">
    <property type="entry name" value="Sig_transdc_resp-reg_C-effctor"/>
</dbReference>
<dbReference type="STRING" id="1802055.A3A74_01330"/>
<dbReference type="PROSITE" id="PS51755">
    <property type="entry name" value="OMPR_PHOB"/>
    <property type="match status" value="1"/>
</dbReference>
<gene>
    <name evidence="4" type="ORF">A3A74_01330</name>
</gene>
<evidence type="ECO:0000256" key="1">
    <source>
        <dbReference type="ARBA" id="ARBA00023125"/>
    </source>
</evidence>
<organism evidence="4 5">
    <name type="scientific">Candidatus Roizmanbacteria bacterium RIFCSPLOWO2_01_FULL_35_13</name>
    <dbReference type="NCBI Taxonomy" id="1802055"/>
    <lineage>
        <taxon>Bacteria</taxon>
        <taxon>Candidatus Roizmaniibacteriota</taxon>
    </lineage>
</organism>
<evidence type="ECO:0000313" key="5">
    <source>
        <dbReference type="Proteomes" id="UP000179270"/>
    </source>
</evidence>
<evidence type="ECO:0000259" key="3">
    <source>
        <dbReference type="PROSITE" id="PS51755"/>
    </source>
</evidence>
<dbReference type="Proteomes" id="UP000179270">
    <property type="component" value="Unassembled WGS sequence"/>
</dbReference>
<dbReference type="GO" id="GO:0006355">
    <property type="term" value="P:regulation of DNA-templated transcription"/>
    <property type="evidence" value="ECO:0007669"/>
    <property type="project" value="InterPro"/>
</dbReference>
<keyword evidence="1 2" id="KW-0238">DNA-binding</keyword>
<dbReference type="SUPFAM" id="SSF46894">
    <property type="entry name" value="C-terminal effector domain of the bipartite response regulators"/>
    <property type="match status" value="1"/>
</dbReference>
<accession>A0A1F7IHJ7</accession>
<reference evidence="4 5" key="1">
    <citation type="journal article" date="2016" name="Nat. Commun.">
        <title>Thousands of microbial genomes shed light on interconnected biogeochemical processes in an aquifer system.</title>
        <authorList>
            <person name="Anantharaman K."/>
            <person name="Brown C.T."/>
            <person name="Hug L.A."/>
            <person name="Sharon I."/>
            <person name="Castelle C.J."/>
            <person name="Probst A.J."/>
            <person name="Thomas B.C."/>
            <person name="Singh A."/>
            <person name="Wilkins M.J."/>
            <person name="Karaoz U."/>
            <person name="Brodie E.L."/>
            <person name="Williams K.H."/>
            <person name="Hubbard S.S."/>
            <person name="Banfield J.F."/>
        </authorList>
    </citation>
    <scope>NUCLEOTIDE SEQUENCE [LARGE SCALE GENOMIC DNA]</scope>
</reference>
<dbReference type="Gene3D" id="1.10.10.10">
    <property type="entry name" value="Winged helix-like DNA-binding domain superfamily/Winged helix DNA-binding domain"/>
    <property type="match status" value="1"/>
</dbReference>
<feature type="DNA-binding region" description="OmpR/PhoB-type" evidence="2">
    <location>
        <begin position="268"/>
        <end position="371"/>
    </location>
</feature>
<name>A0A1F7IHJ7_9BACT</name>
<dbReference type="InterPro" id="IPR036388">
    <property type="entry name" value="WH-like_DNA-bd_sf"/>
</dbReference>
<comment type="caution">
    <text evidence="4">The sequence shown here is derived from an EMBL/GenBank/DDBJ whole genome shotgun (WGS) entry which is preliminary data.</text>
</comment>
<dbReference type="GO" id="GO:0003677">
    <property type="term" value="F:DNA binding"/>
    <property type="evidence" value="ECO:0007669"/>
    <property type="project" value="UniProtKB-UniRule"/>
</dbReference>
<dbReference type="EMBL" id="MGAF01000004">
    <property type="protein sequence ID" value="OGK42831.1"/>
    <property type="molecule type" value="Genomic_DNA"/>
</dbReference>
<dbReference type="AlphaFoldDB" id="A0A1F7IHJ7"/>
<protein>
    <recommendedName>
        <fullName evidence="3">OmpR/PhoB-type domain-containing protein</fullName>
    </recommendedName>
</protein>
<dbReference type="Pfam" id="PF00486">
    <property type="entry name" value="Trans_reg_C"/>
    <property type="match status" value="1"/>
</dbReference>
<dbReference type="GO" id="GO:0000160">
    <property type="term" value="P:phosphorelay signal transduction system"/>
    <property type="evidence" value="ECO:0007669"/>
    <property type="project" value="InterPro"/>
</dbReference>
<evidence type="ECO:0000256" key="2">
    <source>
        <dbReference type="PROSITE-ProRule" id="PRU01091"/>
    </source>
</evidence>